<dbReference type="Pfam" id="PF08378">
    <property type="entry name" value="NERD"/>
    <property type="match status" value="1"/>
</dbReference>
<accession>A0A6M6E1K6</accession>
<keyword evidence="1" id="KW-0812">Transmembrane</keyword>
<geneLocation type="plasmid" evidence="4">
    <name>pfdu301a</name>
</geneLocation>
<evidence type="ECO:0000313" key="3">
    <source>
        <dbReference type="EMBL" id="QJX80822.1"/>
    </source>
</evidence>
<name>A0A6M6E1K6_PRIMG</name>
<organism evidence="3 4">
    <name type="scientific">Priestia megaterium</name>
    <name type="common">Bacillus megaterium</name>
    <dbReference type="NCBI Taxonomy" id="1404"/>
    <lineage>
        <taxon>Bacteria</taxon>
        <taxon>Bacillati</taxon>
        <taxon>Bacillota</taxon>
        <taxon>Bacilli</taxon>
        <taxon>Bacillales</taxon>
        <taxon>Bacillaceae</taxon>
        <taxon>Priestia</taxon>
    </lineage>
</organism>
<evidence type="ECO:0000256" key="1">
    <source>
        <dbReference type="SAM" id="Phobius"/>
    </source>
</evidence>
<dbReference type="AlphaFoldDB" id="A0A6M6E1K6"/>
<dbReference type="InterPro" id="IPR011528">
    <property type="entry name" value="NERD"/>
</dbReference>
<dbReference type="RefSeq" id="WP_171778821.1">
    <property type="nucleotide sequence ID" value="NZ_CP045273.1"/>
</dbReference>
<dbReference type="PROSITE" id="PS50965">
    <property type="entry name" value="NERD"/>
    <property type="match status" value="1"/>
</dbReference>
<reference evidence="3 4" key="1">
    <citation type="submission" date="2019-10" db="EMBL/GenBank/DDBJ databases">
        <title>Complete genome sequences for adaption low water activity.</title>
        <authorList>
            <person name="Zhao L."/>
            <person name="Zhong J."/>
        </authorList>
    </citation>
    <scope>NUCLEOTIDE SEQUENCE [LARGE SCALE GENOMIC DNA]</scope>
    <source>
        <strain evidence="3 4">FDU301</strain>
        <plasmid evidence="4">pfdu301a</plasmid>
    </source>
</reference>
<keyword evidence="3" id="KW-0614">Plasmid</keyword>
<gene>
    <name evidence="3" type="ORF">FDZ14_32550</name>
</gene>
<feature type="domain" description="NERD" evidence="2">
    <location>
        <begin position="69"/>
        <end position="189"/>
    </location>
</feature>
<keyword evidence="1" id="KW-0472">Membrane</keyword>
<dbReference type="Proteomes" id="UP000501076">
    <property type="component" value="Plasmid pFDU301A"/>
</dbReference>
<feature type="transmembrane region" description="Helical" evidence="1">
    <location>
        <begin position="41"/>
        <end position="61"/>
    </location>
</feature>
<evidence type="ECO:0000259" key="2">
    <source>
        <dbReference type="PROSITE" id="PS50965"/>
    </source>
</evidence>
<evidence type="ECO:0000313" key="4">
    <source>
        <dbReference type="Proteomes" id="UP000501076"/>
    </source>
</evidence>
<dbReference type="EMBL" id="CP045273">
    <property type="protein sequence ID" value="QJX80822.1"/>
    <property type="molecule type" value="Genomic_DNA"/>
</dbReference>
<feature type="transmembrane region" description="Helical" evidence="1">
    <location>
        <begin position="16"/>
        <end position="35"/>
    </location>
</feature>
<protein>
    <recommendedName>
        <fullName evidence="2">NERD domain-containing protein</fullName>
    </recommendedName>
</protein>
<proteinExistence type="predicted"/>
<sequence>MAKVYKAHNPLRVETYRYVIIISVLWLISFFIFVLMDVLEIMQYFGYGYLCFVCLMSGYLGRKVRINLNGLTGEGRALKIVKNLPPDYTVFSNVTLSYEEQESETDLIIVGRKGVFLIEVKNHNGVITGKPDDKRWVQFKETKLGGKYANPFYNPTKQVKTHVYRLSGVLKEVGYSYWIQGMVYFVNPLVEVKAYSNQIPVLTLNKSFKSFLNEYEPKREVTKTEQQLIISSIRKQIADEKQRIKNKQHIEK</sequence>
<keyword evidence="1" id="KW-1133">Transmembrane helix</keyword>